<protein>
    <submittedName>
        <fullName evidence="5">MCE family protein</fullName>
    </submittedName>
</protein>
<evidence type="ECO:0000256" key="2">
    <source>
        <dbReference type="SAM" id="MobiDB-lite"/>
    </source>
</evidence>
<name>A0ABT3S8J4_9MYCO</name>
<dbReference type="InterPro" id="IPR024516">
    <property type="entry name" value="Mce_C"/>
</dbReference>
<sequence>MKTFAERNPIAVGVAGVTITVAVVLGALNYGKLPFVNSNKHYSAYFAEAGGLLAGAAVQVSGFKAGEVSSIDLDGPRVLVTFEVDKNIRLGDRTEAAIKTRSILGAKILELTPKGGGTQSGPIPLDRTTSPYQLPDALGDLTATISQLDTTRLSDSWKVLADEFSQSPPALRTALQGVARFAQTLDQRDTQLRKLLADANKVTTVLAERSDAIVKMLVDSNALLADLTSQSRALDEISANIAALSRQIKAVIAENRQTLRPALDKLNQILAIVDDRKDRIRLAIKGFNQYAMSLGESMSSGPFFKFYIANLLPGQFIQPFVDAAFSDLGLDPNVLAPSQRTDPQTGQPATPPLPLPFPRTGQGGDPRLTLPDAITGRPGDPRYPYREPPPAPPPGGPPPGPPADPSPAPTPTPVLVPAPPLNEEG</sequence>
<keyword evidence="6" id="KW-1185">Reference proteome</keyword>
<keyword evidence="1" id="KW-0175">Coiled coil</keyword>
<dbReference type="InterPro" id="IPR005693">
    <property type="entry name" value="Mce"/>
</dbReference>
<evidence type="ECO:0000256" key="1">
    <source>
        <dbReference type="SAM" id="Coils"/>
    </source>
</evidence>
<evidence type="ECO:0000313" key="5">
    <source>
        <dbReference type="EMBL" id="MCX2935682.1"/>
    </source>
</evidence>
<feature type="coiled-coil region" evidence="1">
    <location>
        <begin position="227"/>
        <end position="254"/>
    </location>
</feature>
<feature type="compositionally biased region" description="Pro residues" evidence="2">
    <location>
        <begin position="386"/>
        <end position="425"/>
    </location>
</feature>
<feature type="domain" description="Mce/MlaD" evidence="3">
    <location>
        <begin position="39"/>
        <end position="113"/>
    </location>
</feature>
<dbReference type="Pfam" id="PF02470">
    <property type="entry name" value="MlaD"/>
    <property type="match status" value="1"/>
</dbReference>
<dbReference type="InterPro" id="IPR052336">
    <property type="entry name" value="MlaD_Phospholipid_Transporter"/>
</dbReference>
<accession>A0ABT3S8J4</accession>
<dbReference type="PRINTS" id="PR01782">
    <property type="entry name" value="MCEVIRFACTOR"/>
</dbReference>
<dbReference type="PANTHER" id="PTHR33371:SF18">
    <property type="entry name" value="MCE-FAMILY PROTEIN MCE3C"/>
    <property type="match status" value="1"/>
</dbReference>
<dbReference type="InterPro" id="IPR003399">
    <property type="entry name" value="Mce/MlaD"/>
</dbReference>
<dbReference type="RefSeq" id="WP_265995054.1">
    <property type="nucleotide sequence ID" value="NZ_JAPJDN010000002.1"/>
</dbReference>
<dbReference type="Pfam" id="PF11887">
    <property type="entry name" value="Mce4_CUP1"/>
    <property type="match status" value="1"/>
</dbReference>
<gene>
    <name evidence="5" type="ORF">ORI27_03150</name>
</gene>
<evidence type="ECO:0000313" key="6">
    <source>
        <dbReference type="Proteomes" id="UP001300745"/>
    </source>
</evidence>
<feature type="region of interest" description="Disordered" evidence="2">
    <location>
        <begin position="334"/>
        <end position="425"/>
    </location>
</feature>
<proteinExistence type="predicted"/>
<evidence type="ECO:0000259" key="3">
    <source>
        <dbReference type="Pfam" id="PF02470"/>
    </source>
</evidence>
<feature type="domain" description="Mammalian cell entry C-terminal" evidence="4">
    <location>
        <begin position="122"/>
        <end position="291"/>
    </location>
</feature>
<dbReference type="NCBIfam" id="TIGR00996">
    <property type="entry name" value="Mtu_fam_mce"/>
    <property type="match status" value="1"/>
</dbReference>
<dbReference type="Proteomes" id="UP001300745">
    <property type="component" value="Unassembled WGS sequence"/>
</dbReference>
<dbReference type="EMBL" id="JAPJDO010000002">
    <property type="protein sequence ID" value="MCX2935682.1"/>
    <property type="molecule type" value="Genomic_DNA"/>
</dbReference>
<evidence type="ECO:0000259" key="4">
    <source>
        <dbReference type="Pfam" id="PF11887"/>
    </source>
</evidence>
<comment type="caution">
    <text evidence="5">The sequence shown here is derived from an EMBL/GenBank/DDBJ whole genome shotgun (WGS) entry which is preliminary data.</text>
</comment>
<organism evidence="5 6">
    <name type="scientific">Mycobacterium pinniadriaticum</name>
    <dbReference type="NCBI Taxonomy" id="2994102"/>
    <lineage>
        <taxon>Bacteria</taxon>
        <taxon>Bacillati</taxon>
        <taxon>Actinomycetota</taxon>
        <taxon>Actinomycetes</taxon>
        <taxon>Mycobacteriales</taxon>
        <taxon>Mycobacteriaceae</taxon>
        <taxon>Mycobacterium</taxon>
    </lineage>
</organism>
<dbReference type="PANTHER" id="PTHR33371">
    <property type="entry name" value="INTERMEMBRANE PHOSPHOLIPID TRANSPORT SYSTEM BINDING PROTEIN MLAD-RELATED"/>
    <property type="match status" value="1"/>
</dbReference>
<reference evidence="5 6" key="1">
    <citation type="submission" date="2022-11" db="EMBL/GenBank/DDBJ databases">
        <title>Mycobacterium sp. nov.</title>
        <authorList>
            <person name="Papic B."/>
            <person name="Spicic S."/>
            <person name="Duvnjak S."/>
        </authorList>
    </citation>
    <scope>NUCLEOTIDE SEQUENCE [LARGE SCALE GENOMIC DNA]</scope>
    <source>
        <strain evidence="5 6">CVI_P4</strain>
    </source>
</reference>